<sequence length="338" mass="39370">MFMLPSESGRFIADHMEHVSIHDNAIDNLAHFLCKQIDSNEYDIGKWKSENRLHPQEAIPKAAEWIFIIDSLNFSFWPDSGSEFTIEGEVGYWALCAAINRALNDGIPITDPNYCSQMTIEQAKHVFRTDQPNREIPMLHERVQILNENGNILVQKFNSTFVKCIQTANSSALALLRIVYENFPSFRDECQYKERNVTFLKRAQILIADLWACFEGQSLGRFDDIDQLTMFADYRIPQALHHFGVLTYSTELMEQLQTNALLMNGTQFEVEIRGASIHAVELLRSRLKQLFDDKKIECNRNKLPNSIQIDFYLWGYRRQNANEIDRKSPYHKVRSLFY</sequence>
<evidence type="ECO:0000256" key="2">
    <source>
        <dbReference type="ARBA" id="ARBA00035119"/>
    </source>
</evidence>
<gene>
    <name evidence="7" type="ORF">RDWZM_007123</name>
</gene>
<proteinExistence type="inferred from homology"/>
<dbReference type="OrthoDB" id="416777at2759"/>
<comment type="function">
    <text evidence="6">Catalyzes the hydrolysis of queuosine 5'-phosphate, releasing the nucleobase queuine (q). Is required for salvage of queuine from exogenous queuosine (Q) that is imported and then converted to queuosine 5'-phosphate intracellularly.</text>
</comment>
<evidence type="ECO:0000256" key="4">
    <source>
        <dbReference type="ARBA" id="ARBA00035393"/>
    </source>
</evidence>
<protein>
    <recommendedName>
        <fullName evidence="3 6">Queuosine 5'-phosphate N-glycosylase/hydrolase</fullName>
        <ecNumber evidence="6">3.2.2.-</ecNumber>
    </recommendedName>
    <alternativeName>
        <fullName evidence="4 6">Queuosine-nucleotide N-glycosylase/hydrolase</fullName>
    </alternativeName>
</protein>
<evidence type="ECO:0000256" key="6">
    <source>
        <dbReference type="RuleBase" id="RU365002"/>
    </source>
</evidence>
<comment type="similarity">
    <text evidence="2 6">Belongs to the QNG1 protein family.</text>
</comment>
<organism evidence="7 8">
    <name type="scientific">Blomia tropicalis</name>
    <name type="common">Mite</name>
    <dbReference type="NCBI Taxonomy" id="40697"/>
    <lineage>
        <taxon>Eukaryota</taxon>
        <taxon>Metazoa</taxon>
        <taxon>Ecdysozoa</taxon>
        <taxon>Arthropoda</taxon>
        <taxon>Chelicerata</taxon>
        <taxon>Arachnida</taxon>
        <taxon>Acari</taxon>
        <taxon>Acariformes</taxon>
        <taxon>Sarcoptiformes</taxon>
        <taxon>Astigmata</taxon>
        <taxon>Glycyphagoidea</taxon>
        <taxon>Echimyopodidae</taxon>
        <taxon>Blomia</taxon>
    </lineage>
</organism>
<comment type="caution">
    <text evidence="7">The sequence shown here is derived from an EMBL/GenBank/DDBJ whole genome shotgun (WGS) entry which is preliminary data.</text>
</comment>
<dbReference type="PANTHER" id="PTHR21314">
    <property type="entry name" value="QUEUOSINE 5'-PHOSPHATE N-GLYCOSYLASE_HYDROLASE-RELATED"/>
    <property type="match status" value="1"/>
</dbReference>
<dbReference type="InterPro" id="IPR019438">
    <property type="entry name" value="Q_salvage"/>
</dbReference>
<keyword evidence="8" id="KW-1185">Reference proteome</keyword>
<dbReference type="PANTHER" id="PTHR21314:SF0">
    <property type="entry name" value="QUEUOSINE 5'-PHOSPHATE N-GLYCOSYLASE_HYDROLASE"/>
    <property type="match status" value="1"/>
</dbReference>
<reference evidence="7" key="1">
    <citation type="submission" date="2022-12" db="EMBL/GenBank/DDBJ databases">
        <title>Genome assemblies of Blomia tropicalis.</title>
        <authorList>
            <person name="Cui Y."/>
        </authorList>
    </citation>
    <scope>NUCLEOTIDE SEQUENCE</scope>
    <source>
        <tissue evidence="7">Adult mites</tissue>
    </source>
</reference>
<dbReference type="Pfam" id="PF10343">
    <property type="entry name" value="Q_salvage"/>
    <property type="match status" value="1"/>
</dbReference>
<dbReference type="GO" id="GO:0006400">
    <property type="term" value="P:tRNA modification"/>
    <property type="evidence" value="ECO:0007669"/>
    <property type="project" value="TreeGrafter"/>
</dbReference>
<evidence type="ECO:0000313" key="7">
    <source>
        <dbReference type="EMBL" id="KAJ6221311.1"/>
    </source>
</evidence>
<evidence type="ECO:0000256" key="5">
    <source>
        <dbReference type="ARBA" id="ARBA00048204"/>
    </source>
</evidence>
<dbReference type="Proteomes" id="UP001142055">
    <property type="component" value="Chromosome 2"/>
</dbReference>
<dbReference type="GO" id="GO:0016787">
    <property type="term" value="F:hydrolase activity"/>
    <property type="evidence" value="ECO:0007669"/>
    <property type="project" value="UniProtKB-KW"/>
</dbReference>
<evidence type="ECO:0000256" key="3">
    <source>
        <dbReference type="ARBA" id="ARBA00035306"/>
    </source>
</evidence>
<dbReference type="AlphaFoldDB" id="A0A9Q0M8I9"/>
<dbReference type="OMA" id="FSFWSEE"/>
<dbReference type="EC" id="3.2.2.-" evidence="6"/>
<accession>A0A9Q0M8I9</accession>
<dbReference type="EMBL" id="JAPWDV010000002">
    <property type="protein sequence ID" value="KAJ6221311.1"/>
    <property type="molecule type" value="Genomic_DNA"/>
</dbReference>
<comment type="catalytic activity">
    <reaction evidence="5 6">
        <text>queuosine 5'-phosphate + H2O = queuine + D-ribose 5-phosphate</text>
        <dbReference type="Rhea" id="RHEA:75387"/>
        <dbReference type="ChEBI" id="CHEBI:15377"/>
        <dbReference type="ChEBI" id="CHEBI:17433"/>
        <dbReference type="ChEBI" id="CHEBI:78346"/>
        <dbReference type="ChEBI" id="CHEBI:194371"/>
    </reaction>
    <physiologicalReaction direction="left-to-right" evidence="5 6">
        <dbReference type="Rhea" id="RHEA:75388"/>
    </physiologicalReaction>
</comment>
<keyword evidence="1 6" id="KW-0378">Hydrolase</keyword>
<evidence type="ECO:0000313" key="8">
    <source>
        <dbReference type="Proteomes" id="UP001142055"/>
    </source>
</evidence>
<evidence type="ECO:0000256" key="1">
    <source>
        <dbReference type="ARBA" id="ARBA00022801"/>
    </source>
</evidence>
<name>A0A9Q0M8I9_BLOTA</name>